<reference evidence="3 4" key="1">
    <citation type="submission" date="2016-03" db="EMBL/GenBank/DDBJ databases">
        <title>Draft genome sequence of Paenibacillus glacialis DSM 22343.</title>
        <authorList>
            <person name="Shin S.-K."/>
            <person name="Yi H."/>
        </authorList>
    </citation>
    <scope>NUCLEOTIDE SEQUENCE [LARGE SCALE GENOMIC DNA]</scope>
    <source>
        <strain evidence="3 4">DSM 22343</strain>
    </source>
</reference>
<dbReference type="SUPFAM" id="SSF56112">
    <property type="entry name" value="Protein kinase-like (PK-like)"/>
    <property type="match status" value="1"/>
</dbReference>
<feature type="domain" description="Aminoglycoside phosphotransferase" evidence="2">
    <location>
        <begin position="48"/>
        <end position="258"/>
    </location>
</feature>
<dbReference type="PANTHER" id="PTHR21064">
    <property type="entry name" value="AMINOGLYCOSIDE PHOSPHOTRANSFERASE DOMAIN-CONTAINING PROTEIN-RELATED"/>
    <property type="match status" value="1"/>
</dbReference>
<evidence type="ECO:0000256" key="1">
    <source>
        <dbReference type="ARBA" id="ARBA00038240"/>
    </source>
</evidence>
<evidence type="ECO:0000313" key="4">
    <source>
        <dbReference type="Proteomes" id="UP000076967"/>
    </source>
</evidence>
<dbReference type="Gene3D" id="3.90.1200.10">
    <property type="match status" value="1"/>
</dbReference>
<dbReference type="InterPro" id="IPR050249">
    <property type="entry name" value="Pseudomonas-type_ThrB"/>
</dbReference>
<dbReference type="InterPro" id="IPR011009">
    <property type="entry name" value="Kinase-like_dom_sf"/>
</dbReference>
<name>A0A168DAB6_9BACL</name>
<evidence type="ECO:0000313" key="3">
    <source>
        <dbReference type="EMBL" id="OAB34025.1"/>
    </source>
</evidence>
<dbReference type="Gene3D" id="3.30.200.20">
    <property type="entry name" value="Phosphorylase Kinase, domain 1"/>
    <property type="match status" value="1"/>
</dbReference>
<dbReference type="EMBL" id="LVJH01000070">
    <property type="protein sequence ID" value="OAB34025.1"/>
    <property type="molecule type" value="Genomic_DNA"/>
</dbReference>
<protein>
    <submittedName>
        <fullName evidence="3">Aminoglycoside phosphotransferase</fullName>
    </submittedName>
</protein>
<dbReference type="GO" id="GO:0019202">
    <property type="term" value="F:amino acid kinase activity"/>
    <property type="evidence" value="ECO:0007669"/>
    <property type="project" value="TreeGrafter"/>
</dbReference>
<organism evidence="3 4">
    <name type="scientific">Paenibacillus glacialis</name>
    <dbReference type="NCBI Taxonomy" id="494026"/>
    <lineage>
        <taxon>Bacteria</taxon>
        <taxon>Bacillati</taxon>
        <taxon>Bacillota</taxon>
        <taxon>Bacilli</taxon>
        <taxon>Bacillales</taxon>
        <taxon>Paenibacillaceae</taxon>
        <taxon>Paenibacillus</taxon>
    </lineage>
</organism>
<keyword evidence="3" id="KW-0808">Transferase</keyword>
<dbReference type="Proteomes" id="UP000076967">
    <property type="component" value="Unassembled WGS sequence"/>
</dbReference>
<comment type="similarity">
    <text evidence="1">Belongs to the pseudomonas-type ThrB family.</text>
</comment>
<sequence length="348" mass="40605">MNEFFRNDTDENRQSLLVRARKVALSALQQYDLEWERIQFIQLSDTITYKIETRTAECYLLRIHSDRLSKEEIRSELAFLRALNKSDDLNVPEGLANCNGSYVLEINTEEGYRRPYVTMMRWIEGGHASGEFTDSCAYNMGAMMGKLHEVAACFVPPSDFVRPIWGAASFRRAMAKLERYYARFLSSETWKVYQAAAEKILSELATMHPNAHNYGLIHADLHTGNIVFKDDQHNPIDFGRCGSGYFLYDMAGTLLELYPKHRWMFIKGYESVRKLETDYVRYLECFFVMFMIENYCHHASDPRETSSLIDEQQYALAYIREYLNDTPFLFDVIEPVEIDTSTIIDMRN</sequence>
<dbReference type="OrthoDB" id="4030632at2"/>
<gene>
    <name evidence="3" type="ORF">PGLA_24295</name>
</gene>
<accession>A0A168DAB6</accession>
<dbReference type="STRING" id="494026.PGLA_24295"/>
<keyword evidence="4" id="KW-1185">Reference proteome</keyword>
<dbReference type="AlphaFoldDB" id="A0A168DAB6"/>
<evidence type="ECO:0000259" key="2">
    <source>
        <dbReference type="Pfam" id="PF01636"/>
    </source>
</evidence>
<comment type="caution">
    <text evidence="3">The sequence shown here is derived from an EMBL/GenBank/DDBJ whole genome shotgun (WGS) entry which is preliminary data.</text>
</comment>
<dbReference type="InterPro" id="IPR002575">
    <property type="entry name" value="Aminoglycoside_PTrfase"/>
</dbReference>
<dbReference type="Pfam" id="PF01636">
    <property type="entry name" value="APH"/>
    <property type="match status" value="1"/>
</dbReference>
<proteinExistence type="inferred from homology"/>
<dbReference type="PANTHER" id="PTHR21064:SF6">
    <property type="entry name" value="AMINOGLYCOSIDE PHOSPHOTRANSFERASE DOMAIN-CONTAINING PROTEIN"/>
    <property type="match status" value="1"/>
</dbReference>
<dbReference type="RefSeq" id="WP_068537768.1">
    <property type="nucleotide sequence ID" value="NZ_LVJH01000070.1"/>
</dbReference>